<dbReference type="Gene3D" id="1.25.40.390">
    <property type="match status" value="1"/>
</dbReference>
<comment type="subcellular location">
    <subcellularLocation>
        <location evidence="1">Cell outer membrane</location>
    </subcellularLocation>
</comment>
<comment type="similarity">
    <text evidence="2">Belongs to the SusD family.</text>
</comment>
<evidence type="ECO:0000256" key="1">
    <source>
        <dbReference type="ARBA" id="ARBA00004442"/>
    </source>
</evidence>
<evidence type="ECO:0000256" key="6">
    <source>
        <dbReference type="SAM" id="SignalP"/>
    </source>
</evidence>
<sequence length="519" mass="59044">MKYYAILLMTASSLALLSGCESLLDTYPENRYTEDTFWKTETQADAGLTACYTSLRREGIYGGGAWATPLWEETATPNATDYNSASGFFRIAEGIHDGSNSGIINNRWAHAYEGIGRCNTYLAKVGNIPMGETKKSQGIAEAKFLRALFYSMLVNYYGDAPLILEPPVAEHNTLPRTPKDQVFAQIMKDLDEAAEVLGENATQTGRATKGACYALKARQYLYHGFYAEAAAAAQQVIDLGKYSIFPDYRGLFMPENENNDEVIFDVQYLFPNYCHSFDLIRRQFDTSAPLRGLIDAYLMDDGSSIDDSPRYDESTYWENRDPRFAMTLVWPGSQYRGTMVTNTTFAQTGYTFKKYSIYDTDNANNGVIKNSNQSDINYIVLRYADVLLMYAEAKTELNQIDESVYEAINAVRGRANVNMPAIQHTNPADVANFVALNDQSRMREVIRHERRIEFAGEGYYYMDILRWRTAEVVLNGPIYKHDYTQKLVRKFNKDRDYLWPVPDYEIQENPALEPNNPGW</sequence>
<dbReference type="Pfam" id="PF14322">
    <property type="entry name" value="SusD-like_3"/>
    <property type="match status" value="1"/>
</dbReference>
<evidence type="ECO:0000313" key="10">
    <source>
        <dbReference type="Proteomes" id="UP000198670"/>
    </source>
</evidence>
<feature type="domain" description="RagB/SusD" evidence="7">
    <location>
        <begin position="291"/>
        <end position="519"/>
    </location>
</feature>
<dbReference type="SUPFAM" id="SSF48452">
    <property type="entry name" value="TPR-like"/>
    <property type="match status" value="1"/>
</dbReference>
<evidence type="ECO:0000256" key="3">
    <source>
        <dbReference type="ARBA" id="ARBA00022729"/>
    </source>
</evidence>
<evidence type="ECO:0000313" key="9">
    <source>
        <dbReference type="EMBL" id="SFI03550.1"/>
    </source>
</evidence>
<dbReference type="STRING" id="1477437.SAMN05444682_10257"/>
<keyword evidence="4" id="KW-0472">Membrane</keyword>
<reference evidence="9 10" key="1">
    <citation type="submission" date="2016-10" db="EMBL/GenBank/DDBJ databases">
        <authorList>
            <person name="de Groot N.N."/>
        </authorList>
    </citation>
    <scope>NUCLEOTIDE SEQUENCE [LARGE SCALE GENOMIC DNA]</scope>
    <source>
        <strain evidence="9 10">RK1</strain>
    </source>
</reference>
<gene>
    <name evidence="9" type="ORF">SAMN05444682_10257</name>
</gene>
<dbReference type="AlphaFoldDB" id="A0A1I3EXB7"/>
<dbReference type="PROSITE" id="PS51257">
    <property type="entry name" value="PROKAR_LIPOPROTEIN"/>
    <property type="match status" value="1"/>
</dbReference>
<dbReference type="CDD" id="cd08977">
    <property type="entry name" value="SusD"/>
    <property type="match status" value="1"/>
</dbReference>
<evidence type="ECO:0000259" key="8">
    <source>
        <dbReference type="Pfam" id="PF14322"/>
    </source>
</evidence>
<keyword evidence="5" id="KW-0998">Cell outer membrane</keyword>
<proteinExistence type="inferred from homology"/>
<evidence type="ECO:0000259" key="7">
    <source>
        <dbReference type="Pfam" id="PF07980"/>
    </source>
</evidence>
<dbReference type="Pfam" id="PF07980">
    <property type="entry name" value="SusD_RagB"/>
    <property type="match status" value="1"/>
</dbReference>
<dbReference type="Proteomes" id="UP000198670">
    <property type="component" value="Unassembled WGS sequence"/>
</dbReference>
<dbReference type="RefSeq" id="WP_218146458.1">
    <property type="nucleotide sequence ID" value="NZ_FOQO01000002.1"/>
</dbReference>
<dbReference type="InterPro" id="IPR012944">
    <property type="entry name" value="SusD_RagB_dom"/>
</dbReference>
<evidence type="ECO:0000256" key="5">
    <source>
        <dbReference type="ARBA" id="ARBA00023237"/>
    </source>
</evidence>
<keyword evidence="10" id="KW-1185">Reference proteome</keyword>
<dbReference type="EMBL" id="FOQO01000002">
    <property type="protein sequence ID" value="SFI03550.1"/>
    <property type="molecule type" value="Genomic_DNA"/>
</dbReference>
<keyword evidence="3 6" id="KW-0732">Signal</keyword>
<feature type="domain" description="SusD-like N-terminal" evidence="8">
    <location>
        <begin position="48"/>
        <end position="221"/>
    </location>
</feature>
<protein>
    <submittedName>
        <fullName evidence="9">Starch-binding associating with outer membrane</fullName>
    </submittedName>
</protein>
<dbReference type="GO" id="GO:0009279">
    <property type="term" value="C:cell outer membrane"/>
    <property type="evidence" value="ECO:0007669"/>
    <property type="project" value="UniProtKB-SubCell"/>
</dbReference>
<dbReference type="InterPro" id="IPR011990">
    <property type="entry name" value="TPR-like_helical_dom_sf"/>
</dbReference>
<feature type="signal peptide" evidence="6">
    <location>
        <begin position="1"/>
        <end position="17"/>
    </location>
</feature>
<organism evidence="9 10">
    <name type="scientific">Parapedobacter indicus</name>
    <dbReference type="NCBI Taxonomy" id="1477437"/>
    <lineage>
        <taxon>Bacteria</taxon>
        <taxon>Pseudomonadati</taxon>
        <taxon>Bacteroidota</taxon>
        <taxon>Sphingobacteriia</taxon>
        <taxon>Sphingobacteriales</taxon>
        <taxon>Sphingobacteriaceae</taxon>
        <taxon>Parapedobacter</taxon>
    </lineage>
</organism>
<feature type="chain" id="PRO_5011618361" evidence="6">
    <location>
        <begin position="18"/>
        <end position="519"/>
    </location>
</feature>
<dbReference type="InterPro" id="IPR033985">
    <property type="entry name" value="SusD-like_N"/>
</dbReference>
<evidence type="ECO:0000256" key="2">
    <source>
        <dbReference type="ARBA" id="ARBA00006275"/>
    </source>
</evidence>
<evidence type="ECO:0000256" key="4">
    <source>
        <dbReference type="ARBA" id="ARBA00023136"/>
    </source>
</evidence>
<accession>A0A1I3EXB7</accession>
<name>A0A1I3EXB7_9SPHI</name>